<dbReference type="Proteomes" id="UP001597203">
    <property type="component" value="Unassembled WGS sequence"/>
</dbReference>
<gene>
    <name evidence="2" type="ORF">ACFQ24_09565</name>
</gene>
<feature type="transmembrane region" description="Helical" evidence="1">
    <location>
        <begin position="21"/>
        <end position="41"/>
    </location>
</feature>
<sequence length="43" mass="4419">MSRIERAIAVPVRQIVNPVELTVGSAIALSGVALLAVHVAALL</sequence>
<comment type="caution">
    <text evidence="2">The sequence shown here is derived from an EMBL/GenBank/DDBJ whole genome shotgun (WGS) entry which is preliminary data.</text>
</comment>
<name>A0ABW3P1U2_9SPHN</name>
<keyword evidence="1" id="KW-0472">Membrane</keyword>
<reference evidence="3" key="1">
    <citation type="journal article" date="2019" name="Int. J. Syst. Evol. Microbiol.">
        <title>The Global Catalogue of Microorganisms (GCM) 10K type strain sequencing project: providing services to taxonomists for standard genome sequencing and annotation.</title>
        <authorList>
            <consortium name="The Broad Institute Genomics Platform"/>
            <consortium name="The Broad Institute Genome Sequencing Center for Infectious Disease"/>
            <person name="Wu L."/>
            <person name="Ma J."/>
        </authorList>
    </citation>
    <scope>NUCLEOTIDE SEQUENCE [LARGE SCALE GENOMIC DNA]</scope>
    <source>
        <strain evidence="3">CCUG 54329</strain>
    </source>
</reference>
<accession>A0ABW3P1U2</accession>
<keyword evidence="3" id="KW-1185">Reference proteome</keyword>
<evidence type="ECO:0000313" key="2">
    <source>
        <dbReference type="EMBL" id="MFD1105118.1"/>
    </source>
</evidence>
<evidence type="ECO:0000313" key="3">
    <source>
        <dbReference type="Proteomes" id="UP001597203"/>
    </source>
</evidence>
<proteinExistence type="predicted"/>
<dbReference type="RefSeq" id="WP_380910671.1">
    <property type="nucleotide sequence ID" value="NZ_JBHTLS010000119.1"/>
</dbReference>
<dbReference type="EMBL" id="JBHTLS010000119">
    <property type="protein sequence ID" value="MFD1105118.1"/>
    <property type="molecule type" value="Genomic_DNA"/>
</dbReference>
<evidence type="ECO:0000256" key="1">
    <source>
        <dbReference type="SAM" id="Phobius"/>
    </source>
</evidence>
<keyword evidence="1" id="KW-0812">Transmembrane</keyword>
<protein>
    <submittedName>
        <fullName evidence="2">Uncharacterized protein</fullName>
    </submittedName>
</protein>
<organism evidence="2 3">
    <name type="scientific">Sphingobium olei</name>
    <dbReference type="NCBI Taxonomy" id="420955"/>
    <lineage>
        <taxon>Bacteria</taxon>
        <taxon>Pseudomonadati</taxon>
        <taxon>Pseudomonadota</taxon>
        <taxon>Alphaproteobacteria</taxon>
        <taxon>Sphingomonadales</taxon>
        <taxon>Sphingomonadaceae</taxon>
        <taxon>Sphingobium</taxon>
    </lineage>
</organism>
<keyword evidence="1" id="KW-1133">Transmembrane helix</keyword>